<dbReference type="GeneID" id="302709250"/>
<keyword evidence="2" id="KW-1185">Reference proteome</keyword>
<sequence>MPAVFWGLKSIVSKAGYLTASKPHSYISDMADDYLRSHELLMDYMNKSARGDEMFSTGNNV</sequence>
<reference evidence="1 2" key="1">
    <citation type="submission" date="2017-08" db="EMBL/GenBank/DDBJ databases">
        <title>Comparative genomics of bacteria isolated from necrotic lesions of AOD affected trees.</title>
        <authorList>
            <person name="Doonan J."/>
            <person name="Denman S."/>
            <person name="Mcdonald J.E."/>
        </authorList>
    </citation>
    <scope>NUCLEOTIDE SEQUENCE [LARGE SCALE GENOMIC DNA]</scope>
    <source>
        <strain evidence="1 2">CIP 105588</strain>
    </source>
</reference>
<dbReference type="RefSeq" id="WP_120160566.1">
    <property type="nucleotide sequence ID" value="NZ_NSDJ01000001.1"/>
</dbReference>
<gene>
    <name evidence="1" type="ORF">CKQ54_10580</name>
</gene>
<organism evidence="1 2">
    <name type="scientific">Rahnella variigena</name>
    <dbReference type="NCBI Taxonomy" id="574964"/>
    <lineage>
        <taxon>Bacteria</taxon>
        <taxon>Pseudomonadati</taxon>
        <taxon>Pseudomonadota</taxon>
        <taxon>Gammaproteobacteria</taxon>
        <taxon>Enterobacterales</taxon>
        <taxon>Yersiniaceae</taxon>
        <taxon>Rahnella</taxon>
    </lineage>
</organism>
<protein>
    <submittedName>
        <fullName evidence="1">Uncharacterized protein</fullName>
    </submittedName>
</protein>
<comment type="caution">
    <text evidence="1">The sequence shown here is derived from an EMBL/GenBank/DDBJ whole genome shotgun (WGS) entry which is preliminary data.</text>
</comment>
<dbReference type="Proteomes" id="UP000284853">
    <property type="component" value="Unassembled WGS sequence"/>
</dbReference>
<name>A0ABX9PWZ2_9GAMM</name>
<evidence type="ECO:0000313" key="1">
    <source>
        <dbReference type="EMBL" id="RKF68779.1"/>
    </source>
</evidence>
<proteinExistence type="predicted"/>
<evidence type="ECO:0000313" key="2">
    <source>
        <dbReference type="Proteomes" id="UP000284853"/>
    </source>
</evidence>
<accession>A0ABX9PWZ2</accession>
<dbReference type="EMBL" id="NSDJ01000001">
    <property type="protein sequence ID" value="RKF68779.1"/>
    <property type="molecule type" value="Genomic_DNA"/>
</dbReference>